<keyword evidence="7" id="KW-0106">Calcium</keyword>
<evidence type="ECO:0000256" key="10">
    <source>
        <dbReference type="RuleBase" id="RU361238"/>
    </source>
</evidence>
<comment type="caution">
    <text evidence="11">The sequence shown here is derived from an EMBL/GenBank/DDBJ whole genome shotgun (WGS) entry which is preliminary data.</text>
</comment>
<comment type="catalytic activity">
    <reaction evidence="9">
        <text>feruloyl-polysaccharide + H2O = ferulate + polysaccharide.</text>
        <dbReference type="EC" id="3.1.1.73"/>
    </reaction>
</comment>
<keyword evidence="8" id="KW-1015">Disulfide bond</keyword>
<dbReference type="GO" id="GO:0046872">
    <property type="term" value="F:metal ion binding"/>
    <property type="evidence" value="ECO:0007669"/>
    <property type="project" value="UniProtKB-KW"/>
</dbReference>
<dbReference type="InterPro" id="IPR011118">
    <property type="entry name" value="Tannase/feruloyl_esterase"/>
</dbReference>
<evidence type="ECO:0000256" key="9">
    <source>
        <dbReference type="ARBA" id="ARBA00034075"/>
    </source>
</evidence>
<evidence type="ECO:0000256" key="4">
    <source>
        <dbReference type="ARBA" id="ARBA00022723"/>
    </source>
</evidence>
<keyword evidence="3" id="KW-0858">Xylan degradation</keyword>
<accession>A0A8H4IRY4</accession>
<keyword evidence="3" id="KW-0119">Carbohydrate metabolism</keyword>
<dbReference type="GO" id="GO:0045493">
    <property type="term" value="P:xylan catabolic process"/>
    <property type="evidence" value="ECO:0007669"/>
    <property type="project" value="UniProtKB-KW"/>
</dbReference>
<evidence type="ECO:0000313" key="11">
    <source>
        <dbReference type="EMBL" id="KAF4306197.1"/>
    </source>
</evidence>
<keyword evidence="12" id="KW-1185">Reference proteome</keyword>
<dbReference type="Pfam" id="PF07519">
    <property type="entry name" value="Tannase"/>
    <property type="match status" value="1"/>
</dbReference>
<reference evidence="11" key="1">
    <citation type="submission" date="2020-04" db="EMBL/GenBank/DDBJ databases">
        <title>Genome Assembly and Annotation of Botryosphaeria dothidea sdau 11-99, a Latent Pathogen of Apple Fruit Ring Rot in China.</title>
        <authorList>
            <person name="Yu C."/>
            <person name="Diao Y."/>
            <person name="Lu Q."/>
            <person name="Zhao J."/>
            <person name="Cui S."/>
            <person name="Peng C."/>
            <person name="He B."/>
            <person name="Liu H."/>
        </authorList>
    </citation>
    <scope>NUCLEOTIDE SEQUENCE [LARGE SCALE GENOMIC DNA]</scope>
    <source>
        <strain evidence="11">Sdau11-99</strain>
    </source>
</reference>
<dbReference type="InterPro" id="IPR029058">
    <property type="entry name" value="AB_hydrolase_fold"/>
</dbReference>
<dbReference type="GO" id="GO:0030600">
    <property type="term" value="F:feruloyl esterase activity"/>
    <property type="evidence" value="ECO:0007669"/>
    <property type="project" value="UniProtKB-EC"/>
</dbReference>
<evidence type="ECO:0000313" key="12">
    <source>
        <dbReference type="Proteomes" id="UP000572817"/>
    </source>
</evidence>
<dbReference type="EC" id="3.1.1.-" evidence="10"/>
<organism evidence="11 12">
    <name type="scientific">Botryosphaeria dothidea</name>
    <dbReference type="NCBI Taxonomy" id="55169"/>
    <lineage>
        <taxon>Eukaryota</taxon>
        <taxon>Fungi</taxon>
        <taxon>Dikarya</taxon>
        <taxon>Ascomycota</taxon>
        <taxon>Pezizomycotina</taxon>
        <taxon>Dothideomycetes</taxon>
        <taxon>Dothideomycetes incertae sedis</taxon>
        <taxon>Botryosphaeriales</taxon>
        <taxon>Botryosphaeriaceae</taxon>
        <taxon>Botryosphaeria</taxon>
    </lineage>
</organism>
<keyword evidence="6 10" id="KW-0378">Hydrolase</keyword>
<dbReference type="OrthoDB" id="3039123at2759"/>
<evidence type="ECO:0000256" key="3">
    <source>
        <dbReference type="ARBA" id="ARBA00022651"/>
    </source>
</evidence>
<keyword evidence="3" id="KW-0624">Polysaccharide degradation</keyword>
<dbReference type="Gene3D" id="3.40.50.1820">
    <property type="entry name" value="alpha/beta hydrolase"/>
    <property type="match status" value="1"/>
</dbReference>
<evidence type="ECO:0000256" key="8">
    <source>
        <dbReference type="ARBA" id="ARBA00023157"/>
    </source>
</evidence>
<dbReference type="PANTHER" id="PTHR33938:SF15">
    <property type="entry name" value="FERULOYL ESTERASE B-RELATED"/>
    <property type="match status" value="1"/>
</dbReference>
<evidence type="ECO:0000256" key="1">
    <source>
        <dbReference type="ARBA" id="ARBA00006249"/>
    </source>
</evidence>
<gene>
    <name evidence="11" type="ORF">GTA08_BOTSDO04930</name>
</gene>
<dbReference type="EMBL" id="WWBZ02000033">
    <property type="protein sequence ID" value="KAF4306197.1"/>
    <property type="molecule type" value="Genomic_DNA"/>
</dbReference>
<evidence type="ECO:0000256" key="6">
    <source>
        <dbReference type="ARBA" id="ARBA00022801"/>
    </source>
</evidence>
<dbReference type="SUPFAM" id="SSF53474">
    <property type="entry name" value="alpha/beta-Hydrolases"/>
    <property type="match status" value="1"/>
</dbReference>
<sequence>MASGSCSVQAIPYPELFGAEFLSIQASVVQNYSSPPPPEGYSNPGHPDVNVTNASFCNVTITHTHPGQNDQVTTQIWLPTSNWNERMQMVGGGGYTAGLSPFSDLEMAGAVDEGYATLTTNAGHGADTDGVQVKDWAYAGPGNLDLYAIQNLATVSLNDAAVIAKSVIKTFYGKPPRYSYWSGCSQGGRQGYALAQRYPTVFDGISAGAPAIYTAQFLTAAVWPQVVMNELGQYPHACELNAITAAAIASCDAADGLADGLVSDPDACNFDADSLVGTAINCTDTGSLSSISAAAAAVAKAAWAGLPGSRNTTLWHGYSHEAALTGRIGVANTVCGANSTTCSAGAPVGLSVDWIATFGKKDPDFDLASLTLQDLQHVLHATAQDFALFGASYASLDEFRDAGGKLLTYHGLADPIIPAGGTRQYFDAIAANDPSVHDYYRVFEAPGLAHCFGGNGVYPAGAFDSLVDWVENGKVPDVLQAASPANQDDARKNRILCPYPQRAHYKGSGDENSADSFYCAE</sequence>
<keyword evidence="4" id="KW-0479">Metal-binding</keyword>
<comment type="similarity">
    <text evidence="1 10">Belongs to the tannase family.</text>
</comment>
<evidence type="ECO:0000256" key="2">
    <source>
        <dbReference type="ARBA" id="ARBA00022487"/>
    </source>
</evidence>
<dbReference type="PANTHER" id="PTHR33938">
    <property type="entry name" value="FERULOYL ESTERASE B-RELATED"/>
    <property type="match status" value="1"/>
</dbReference>
<proteinExistence type="inferred from homology"/>
<evidence type="ECO:0000256" key="7">
    <source>
        <dbReference type="ARBA" id="ARBA00022837"/>
    </source>
</evidence>
<dbReference type="AlphaFoldDB" id="A0A8H4IRY4"/>
<dbReference type="Proteomes" id="UP000572817">
    <property type="component" value="Unassembled WGS sequence"/>
</dbReference>
<protein>
    <recommendedName>
        <fullName evidence="10">Carboxylic ester hydrolase</fullName>
        <ecNumber evidence="10">3.1.1.-</ecNumber>
    </recommendedName>
</protein>
<keyword evidence="2" id="KW-0719">Serine esterase</keyword>
<name>A0A8H4IRY4_9PEZI</name>
<evidence type="ECO:0000256" key="5">
    <source>
        <dbReference type="ARBA" id="ARBA00022729"/>
    </source>
</evidence>
<keyword evidence="5" id="KW-0732">Signal</keyword>